<dbReference type="STRING" id="1434700.SAMN06296427_103234"/>
<evidence type="ECO:0000313" key="5">
    <source>
        <dbReference type="EMBL" id="SMC51831.1"/>
    </source>
</evidence>
<dbReference type="Pfam" id="PF18962">
    <property type="entry name" value="Por_Secre_tail"/>
    <property type="match status" value="1"/>
</dbReference>
<evidence type="ECO:0000259" key="3">
    <source>
        <dbReference type="Pfam" id="PF18962"/>
    </source>
</evidence>
<evidence type="ECO:0000313" key="6">
    <source>
        <dbReference type="Proteomes" id="UP000192393"/>
    </source>
</evidence>
<feature type="signal peptide" evidence="2">
    <location>
        <begin position="1"/>
        <end position="19"/>
    </location>
</feature>
<reference evidence="5 6" key="1">
    <citation type="submission" date="2017-04" db="EMBL/GenBank/DDBJ databases">
        <authorList>
            <person name="Afonso C.L."/>
            <person name="Miller P.J."/>
            <person name="Scott M.A."/>
            <person name="Spackman E."/>
            <person name="Goraichik I."/>
            <person name="Dimitrov K.M."/>
            <person name="Suarez D.L."/>
            <person name="Swayne D.E."/>
        </authorList>
    </citation>
    <scope>NUCLEOTIDE SEQUENCE [LARGE SCALE GENOMIC DNA]</scope>
    <source>
        <strain evidence="5 6">CGMCC 1.12708</strain>
    </source>
</reference>
<dbReference type="OrthoDB" id="951108at2"/>
<proteinExistence type="predicted"/>
<dbReference type="RefSeq" id="WP_084016815.1">
    <property type="nucleotide sequence ID" value="NZ_FWXS01000003.1"/>
</dbReference>
<dbReference type="AlphaFoldDB" id="A0A1W1ZUP8"/>
<protein>
    <submittedName>
        <fullName evidence="5">Por secretion system C-terminal sorting domain-containing protein</fullName>
    </submittedName>
</protein>
<evidence type="ECO:0000259" key="4">
    <source>
        <dbReference type="Pfam" id="PF20009"/>
    </source>
</evidence>
<sequence>MKKLLFSLAFAAGFSVLNAQYCIPDSLDCNDGDVIYNVTFAGINNDSDCSPDGYGDYTETVDPAQVVPGETYEISMDIGDGWYEKVSMWIDFDNNMTFDSDERFDVVEGDTGGVFFGEITIPSDVSDGTYTMRIYLSAAGSSGDYPQDPCVDEENEIYGEIEDYLVQVGTMAVSDLNKNVSAVYPNPVIDNFNVNLSSKFNANNVTVTVTDLAGRTVKTFGSASSYNVSDLAAGVYVVKITDGQNTETKKIVKK</sequence>
<accession>A0A1W1ZUP8</accession>
<dbReference type="InterPro" id="IPR026444">
    <property type="entry name" value="Secre_tail"/>
</dbReference>
<name>A0A1W1ZUP8_9FLAO</name>
<gene>
    <name evidence="5" type="ORF">SAMN06296427_103234</name>
</gene>
<dbReference type="NCBIfam" id="TIGR04183">
    <property type="entry name" value="Por_Secre_tail"/>
    <property type="match status" value="1"/>
</dbReference>
<feature type="domain" description="GEVED" evidence="4">
    <location>
        <begin position="86"/>
        <end position="167"/>
    </location>
</feature>
<evidence type="ECO:0000256" key="1">
    <source>
        <dbReference type="ARBA" id="ARBA00022729"/>
    </source>
</evidence>
<keyword evidence="6" id="KW-1185">Reference proteome</keyword>
<feature type="chain" id="PRO_5010726214" evidence="2">
    <location>
        <begin position="20"/>
        <end position="254"/>
    </location>
</feature>
<dbReference type="Proteomes" id="UP000192393">
    <property type="component" value="Unassembled WGS sequence"/>
</dbReference>
<keyword evidence="1 2" id="KW-0732">Signal</keyword>
<evidence type="ECO:0000256" key="2">
    <source>
        <dbReference type="SAM" id="SignalP"/>
    </source>
</evidence>
<dbReference type="EMBL" id="FWXS01000003">
    <property type="protein sequence ID" value="SMC51831.1"/>
    <property type="molecule type" value="Genomic_DNA"/>
</dbReference>
<feature type="domain" description="Secretion system C-terminal sorting" evidence="3">
    <location>
        <begin position="183"/>
        <end position="252"/>
    </location>
</feature>
<dbReference type="InterPro" id="IPR045474">
    <property type="entry name" value="GEVED"/>
</dbReference>
<organism evidence="5 6">
    <name type="scientific">Moheibacter sediminis</name>
    <dbReference type="NCBI Taxonomy" id="1434700"/>
    <lineage>
        <taxon>Bacteria</taxon>
        <taxon>Pseudomonadati</taxon>
        <taxon>Bacteroidota</taxon>
        <taxon>Flavobacteriia</taxon>
        <taxon>Flavobacteriales</taxon>
        <taxon>Weeksellaceae</taxon>
        <taxon>Moheibacter</taxon>
    </lineage>
</organism>
<dbReference type="Pfam" id="PF20009">
    <property type="entry name" value="GEVED"/>
    <property type="match status" value="1"/>
</dbReference>